<reference evidence="3 4" key="1">
    <citation type="submission" date="2018-08" db="EMBL/GenBank/DDBJ databases">
        <title>Recombination of ecologically and evolutionarily significant loci maintains genetic cohesion in the Pseudomonas syringae species complex.</title>
        <authorList>
            <person name="Dillon M."/>
            <person name="Thakur S."/>
            <person name="Almeida R.N.D."/>
            <person name="Weir B.S."/>
            <person name="Guttman D.S."/>
        </authorList>
    </citation>
    <scope>NUCLEOTIDE SEQUENCE [LARGE SCALE GENOMIC DNA]</scope>
    <source>
        <strain evidence="2 4">ICMP 13052</strain>
        <strain evidence="1 3">ICMP 4330</strain>
    </source>
</reference>
<gene>
    <name evidence="2" type="ORF">ALQ08_103576</name>
    <name evidence="1" type="ORF">ALQ28_103388</name>
</gene>
<comment type="caution">
    <text evidence="2">The sequence shown here is derived from an EMBL/GenBank/DDBJ whole genome shotgun (WGS) entry which is preliminary data.</text>
</comment>
<accession>A0A0P9QJ18</accession>
<dbReference type="EMBL" id="RBQG01000159">
    <property type="protein sequence ID" value="RMP13180.1"/>
    <property type="molecule type" value="Genomic_DNA"/>
</dbReference>
<evidence type="ECO:0000313" key="4">
    <source>
        <dbReference type="Proteomes" id="UP000269044"/>
    </source>
</evidence>
<evidence type="ECO:0000313" key="2">
    <source>
        <dbReference type="EMBL" id="RMQ27181.1"/>
    </source>
</evidence>
<dbReference type="AlphaFoldDB" id="A0A0P9QJ18"/>
<name>A0A0P9QJ18_9PSED</name>
<dbReference type="Proteomes" id="UP000269044">
    <property type="component" value="Unassembled WGS sequence"/>
</dbReference>
<evidence type="ECO:0000313" key="1">
    <source>
        <dbReference type="EMBL" id="RMP13180.1"/>
    </source>
</evidence>
<dbReference type="Proteomes" id="UP000267908">
    <property type="component" value="Unassembled WGS sequence"/>
</dbReference>
<dbReference type="RefSeq" id="WP_057437529.1">
    <property type="nucleotide sequence ID" value="NZ_LJQH01000337.1"/>
</dbReference>
<protein>
    <recommendedName>
        <fullName evidence="5">CDI immunity protein domain-containing protein</fullName>
    </recommendedName>
</protein>
<sequence length="118" mass="13428">MKWGKLPGDDRDLLFWVLWFAIQCYSDVSLEKLLKRFFTHGSGLLGDPGWEFEFLRNEVGYESYDFSADVDFSGIEPAHMNYSAEIVREALKDSLLALADKEPTKADEVAGLIIKYGL</sequence>
<evidence type="ECO:0008006" key="5">
    <source>
        <dbReference type="Google" id="ProtNLM"/>
    </source>
</evidence>
<evidence type="ECO:0000313" key="3">
    <source>
        <dbReference type="Proteomes" id="UP000267908"/>
    </source>
</evidence>
<dbReference type="EMBL" id="RBRA01000070">
    <property type="protein sequence ID" value="RMQ27181.1"/>
    <property type="molecule type" value="Genomic_DNA"/>
</dbReference>
<organism evidence="2 4">
    <name type="scientific">Pseudomonas syringae pv. delphinii</name>
    <dbReference type="NCBI Taxonomy" id="192088"/>
    <lineage>
        <taxon>Bacteria</taxon>
        <taxon>Pseudomonadati</taxon>
        <taxon>Pseudomonadota</taxon>
        <taxon>Gammaproteobacteria</taxon>
        <taxon>Pseudomonadales</taxon>
        <taxon>Pseudomonadaceae</taxon>
        <taxon>Pseudomonas</taxon>
    </lineage>
</organism>
<proteinExistence type="predicted"/>